<dbReference type="PANTHER" id="PTHR30352">
    <property type="entry name" value="PYRUVATE FORMATE-LYASE-ACTIVATING ENZYME"/>
    <property type="match status" value="1"/>
</dbReference>
<keyword evidence="7" id="KW-0560">Oxidoreductase</keyword>
<sequence length="175" mass="19978">MHIGEIIKTDCANGIGIRLTLFVSGCTNCCPGCFQPQTWDFNYGIPYTEEIEQSLMDELKKPYYDGITILGGEPFEIPNQEVLVHLILRIREELPQKTIWMFTGFTYDRDLVPGGCRYTKVTDSILDHIDILVDGKFVEELKNITLKFRGSENQRIIDMKKTRAQGSVVLDPLND</sequence>
<dbReference type="AlphaFoldDB" id="A0A1I0DMU6"/>
<evidence type="ECO:0000256" key="1">
    <source>
        <dbReference type="ARBA" id="ARBA00001966"/>
    </source>
</evidence>
<dbReference type="GO" id="GO:0046872">
    <property type="term" value="F:metal ion binding"/>
    <property type="evidence" value="ECO:0007669"/>
    <property type="project" value="UniProtKB-KW"/>
</dbReference>
<dbReference type="InterPro" id="IPR007197">
    <property type="entry name" value="rSAM"/>
</dbReference>
<dbReference type="PIRSF" id="PIRSF000368">
    <property type="entry name" value="NrdG"/>
    <property type="match status" value="1"/>
</dbReference>
<evidence type="ECO:0000256" key="2">
    <source>
        <dbReference type="ARBA" id="ARBA00022485"/>
    </source>
</evidence>
<dbReference type="InterPro" id="IPR058240">
    <property type="entry name" value="rSAM_sf"/>
</dbReference>
<evidence type="ECO:0000256" key="5">
    <source>
        <dbReference type="ARBA" id="ARBA00023004"/>
    </source>
</evidence>
<organism evidence="8 9">
    <name type="scientific">[Clostridium] aminophilum</name>
    <dbReference type="NCBI Taxonomy" id="1526"/>
    <lineage>
        <taxon>Bacteria</taxon>
        <taxon>Bacillati</taxon>
        <taxon>Bacillota</taxon>
        <taxon>Clostridia</taxon>
        <taxon>Lachnospirales</taxon>
        <taxon>Lachnospiraceae</taxon>
    </lineage>
</organism>
<dbReference type="InterPro" id="IPR013785">
    <property type="entry name" value="Aldolase_TIM"/>
</dbReference>
<dbReference type="eggNOG" id="COG0602">
    <property type="taxonomic scope" value="Bacteria"/>
</dbReference>
<dbReference type="GO" id="GO:0004748">
    <property type="term" value="F:ribonucleoside-diphosphate reductase activity, thioredoxin disulfide as acceptor"/>
    <property type="evidence" value="ECO:0007669"/>
    <property type="project" value="TreeGrafter"/>
</dbReference>
<keyword evidence="5" id="KW-0408">Iron</keyword>
<dbReference type="STRING" id="1526.SAMN02910262_01662"/>
<reference evidence="8 9" key="1">
    <citation type="submission" date="2016-10" db="EMBL/GenBank/DDBJ databases">
        <authorList>
            <person name="de Groot N.N."/>
        </authorList>
    </citation>
    <scope>NUCLEOTIDE SEQUENCE [LARGE SCALE GENOMIC DNA]</scope>
    <source>
        <strain evidence="8 9">KH1P1</strain>
    </source>
</reference>
<evidence type="ECO:0000256" key="7">
    <source>
        <dbReference type="PIRNR" id="PIRNR000368"/>
    </source>
</evidence>
<keyword evidence="4" id="KW-0479">Metal-binding</keyword>
<keyword evidence="2" id="KW-0004">4Fe-4S</keyword>
<dbReference type="SUPFAM" id="SSF102114">
    <property type="entry name" value="Radical SAM enzymes"/>
    <property type="match status" value="1"/>
</dbReference>
<dbReference type="GO" id="GO:0051539">
    <property type="term" value="F:4 iron, 4 sulfur cluster binding"/>
    <property type="evidence" value="ECO:0007669"/>
    <property type="project" value="UniProtKB-KW"/>
</dbReference>
<accession>A0A1I0DMU6</accession>
<dbReference type="OrthoDB" id="9782387at2"/>
<name>A0A1I0DMU6_9FIRM</name>
<dbReference type="SFLD" id="SFLDG01063">
    <property type="entry name" value="activating_enzymes__group_1"/>
    <property type="match status" value="1"/>
</dbReference>
<dbReference type="SFLD" id="SFLDF00299">
    <property type="entry name" value="anaerobic_ribonucleoside-triph"/>
    <property type="match status" value="1"/>
</dbReference>
<comment type="similarity">
    <text evidence="7">Belongs to the organic radical-activating enzymes family.</text>
</comment>
<keyword evidence="3" id="KW-0949">S-adenosyl-L-methionine</keyword>
<keyword evidence="6" id="KW-0411">Iron-sulfur</keyword>
<dbReference type="InterPro" id="IPR012837">
    <property type="entry name" value="NrdG"/>
</dbReference>
<dbReference type="GO" id="GO:0043365">
    <property type="term" value="F:[formate-C-acetyltransferase]-activating enzyme activity"/>
    <property type="evidence" value="ECO:0007669"/>
    <property type="project" value="InterPro"/>
</dbReference>
<comment type="function">
    <text evidence="7">Activation of anaerobic ribonucleoside-triphosphate reductase under anaerobic conditions by generation of an organic free radical, using S-adenosylmethionine and reduced flavodoxin as cosubstrates to produce 5'-deoxy-adenosine.</text>
</comment>
<evidence type="ECO:0000256" key="3">
    <source>
        <dbReference type="ARBA" id="ARBA00022691"/>
    </source>
</evidence>
<dbReference type="CDD" id="cd01335">
    <property type="entry name" value="Radical_SAM"/>
    <property type="match status" value="1"/>
</dbReference>
<protein>
    <recommendedName>
        <fullName evidence="7">Anaerobic ribonucleoside-triphosphate reductase-activating protein</fullName>
        <ecNumber evidence="7">1.97.1.-</ecNumber>
    </recommendedName>
</protein>
<dbReference type="InterPro" id="IPR034457">
    <property type="entry name" value="Organic_radical-activating"/>
</dbReference>
<dbReference type="Gene3D" id="3.20.20.70">
    <property type="entry name" value="Aldolase class I"/>
    <property type="match status" value="1"/>
</dbReference>
<dbReference type="RefSeq" id="WP_074649139.1">
    <property type="nucleotide sequence ID" value="NZ_FOIL01000013.1"/>
</dbReference>
<comment type="cofactor">
    <cofactor evidence="1">
        <name>[4Fe-4S] cluster</name>
        <dbReference type="ChEBI" id="CHEBI:49883"/>
    </cofactor>
</comment>
<evidence type="ECO:0000313" key="8">
    <source>
        <dbReference type="EMBL" id="SET33186.1"/>
    </source>
</evidence>
<dbReference type="EMBL" id="FOIL01000013">
    <property type="protein sequence ID" value="SET33186.1"/>
    <property type="molecule type" value="Genomic_DNA"/>
</dbReference>
<proteinExistence type="inferred from homology"/>
<dbReference type="PANTHER" id="PTHR30352:SF2">
    <property type="entry name" value="ANAEROBIC RIBONUCLEOSIDE-TRIPHOSPHATE REDUCTASE-ACTIVATING PROTEIN"/>
    <property type="match status" value="1"/>
</dbReference>
<evidence type="ECO:0000256" key="4">
    <source>
        <dbReference type="ARBA" id="ARBA00022723"/>
    </source>
</evidence>
<evidence type="ECO:0000256" key="6">
    <source>
        <dbReference type="ARBA" id="ARBA00023014"/>
    </source>
</evidence>
<dbReference type="Proteomes" id="UP000199820">
    <property type="component" value="Unassembled WGS sequence"/>
</dbReference>
<dbReference type="EC" id="1.97.1.-" evidence="7"/>
<dbReference type="SFLD" id="SFLDG01066">
    <property type="entry name" value="organic_radical-activating_enz"/>
    <property type="match status" value="1"/>
</dbReference>
<dbReference type="SFLD" id="SFLDS00029">
    <property type="entry name" value="Radical_SAM"/>
    <property type="match status" value="1"/>
</dbReference>
<evidence type="ECO:0000313" key="9">
    <source>
        <dbReference type="Proteomes" id="UP000199820"/>
    </source>
</evidence>
<dbReference type="Pfam" id="PF13353">
    <property type="entry name" value="Fer4_12"/>
    <property type="match status" value="1"/>
</dbReference>
<keyword evidence="9" id="KW-1185">Reference proteome</keyword>
<gene>
    <name evidence="8" type="ORF">SAMN04487771_101313</name>
</gene>
<dbReference type="NCBIfam" id="TIGR02491">
    <property type="entry name" value="NrdG"/>
    <property type="match status" value="1"/>
</dbReference>